<accession>A0A9D1XRR7</accession>
<name>A0A9D1XRR7_9BACT</name>
<protein>
    <recommendedName>
        <fullName evidence="2">N-acetylmuramoyl-L-alanine amidase</fullName>
        <ecNumber evidence="2">3.5.1.28</ecNumber>
    </recommendedName>
</protein>
<gene>
    <name evidence="5" type="ORF">H9848_07705</name>
</gene>
<dbReference type="InterPro" id="IPR050695">
    <property type="entry name" value="N-acetylmuramoyl_amidase_3"/>
</dbReference>
<feature type="domain" description="MurNAc-LAA" evidence="4">
    <location>
        <begin position="121"/>
        <end position="327"/>
    </location>
</feature>
<reference evidence="5" key="1">
    <citation type="journal article" date="2021" name="PeerJ">
        <title>Extensive microbial diversity within the chicken gut microbiome revealed by metagenomics and culture.</title>
        <authorList>
            <person name="Gilroy R."/>
            <person name="Ravi A."/>
            <person name="Getino M."/>
            <person name="Pursley I."/>
            <person name="Horton D.L."/>
            <person name="Alikhan N.F."/>
            <person name="Baker D."/>
            <person name="Gharbi K."/>
            <person name="Hall N."/>
            <person name="Watson M."/>
            <person name="Adriaenssens E.M."/>
            <person name="Foster-Nyarko E."/>
            <person name="Jarju S."/>
            <person name="Secka A."/>
            <person name="Antonio M."/>
            <person name="Oren A."/>
            <person name="Chaudhuri R.R."/>
            <person name="La Ragione R."/>
            <person name="Hildebrand F."/>
            <person name="Pallen M.J."/>
        </authorList>
    </citation>
    <scope>NUCLEOTIDE SEQUENCE</scope>
    <source>
        <strain evidence="5">ChiHecec2B26-12326</strain>
    </source>
</reference>
<dbReference type="Proteomes" id="UP000823847">
    <property type="component" value="Unassembled WGS sequence"/>
</dbReference>
<dbReference type="AlphaFoldDB" id="A0A9D1XRR7"/>
<evidence type="ECO:0000256" key="1">
    <source>
        <dbReference type="ARBA" id="ARBA00001561"/>
    </source>
</evidence>
<comment type="caution">
    <text evidence="5">The sequence shown here is derived from an EMBL/GenBank/DDBJ whole genome shotgun (WGS) entry which is preliminary data.</text>
</comment>
<comment type="catalytic activity">
    <reaction evidence="1">
        <text>Hydrolyzes the link between N-acetylmuramoyl residues and L-amino acid residues in certain cell-wall glycopeptides.</text>
        <dbReference type="EC" id="3.5.1.28"/>
    </reaction>
</comment>
<dbReference type="SUPFAM" id="SSF53187">
    <property type="entry name" value="Zn-dependent exopeptidases"/>
    <property type="match status" value="1"/>
</dbReference>
<proteinExistence type="predicted"/>
<dbReference type="GO" id="GO:0008745">
    <property type="term" value="F:N-acetylmuramoyl-L-alanine amidase activity"/>
    <property type="evidence" value="ECO:0007669"/>
    <property type="project" value="UniProtKB-EC"/>
</dbReference>
<dbReference type="CDD" id="cd02696">
    <property type="entry name" value="MurNAc-LAA"/>
    <property type="match status" value="1"/>
</dbReference>
<dbReference type="Gene3D" id="3.40.630.40">
    <property type="entry name" value="Zn-dependent exopeptidases"/>
    <property type="match status" value="1"/>
</dbReference>
<dbReference type="GO" id="GO:0009253">
    <property type="term" value="P:peptidoglycan catabolic process"/>
    <property type="evidence" value="ECO:0007669"/>
    <property type="project" value="InterPro"/>
</dbReference>
<dbReference type="PANTHER" id="PTHR30404:SF0">
    <property type="entry name" value="N-ACETYLMURAMOYL-L-ALANINE AMIDASE AMIC"/>
    <property type="match status" value="1"/>
</dbReference>
<reference evidence="5" key="2">
    <citation type="submission" date="2021-04" db="EMBL/GenBank/DDBJ databases">
        <authorList>
            <person name="Gilroy R."/>
        </authorList>
    </citation>
    <scope>NUCLEOTIDE SEQUENCE</scope>
    <source>
        <strain evidence="5">ChiHecec2B26-12326</strain>
    </source>
</reference>
<organism evidence="5 6">
    <name type="scientific">Candidatus Parabacteroides intestinigallinarum</name>
    <dbReference type="NCBI Taxonomy" id="2838722"/>
    <lineage>
        <taxon>Bacteria</taxon>
        <taxon>Pseudomonadati</taxon>
        <taxon>Bacteroidota</taxon>
        <taxon>Bacteroidia</taxon>
        <taxon>Bacteroidales</taxon>
        <taxon>Tannerellaceae</taxon>
        <taxon>Parabacteroides</taxon>
    </lineage>
</organism>
<evidence type="ECO:0000313" key="5">
    <source>
        <dbReference type="EMBL" id="HIX86476.1"/>
    </source>
</evidence>
<dbReference type="EMBL" id="DXEN01000059">
    <property type="protein sequence ID" value="HIX86476.1"/>
    <property type="molecule type" value="Genomic_DNA"/>
</dbReference>
<dbReference type="Pfam" id="PF01520">
    <property type="entry name" value="Amidase_3"/>
    <property type="match status" value="1"/>
</dbReference>
<sequence>MNRRDDILLFLGLLIAFLVASPLNAQEKASPKPGEGITSFLQRLDRPGAAYRKEFIRLNKGKFGKNNSLLLGVEYTLPPSRAKAKASSTPVGKSGRQPLFGKALANYKVTSSELRGACFYLVSGHGGPDPGAIGRMGSRRLHEDEYAYDIMLRLARALLTKGAKVHIIIQDAKDGIRDQRFLDNSKRETCMGDAIPFNQVARLEQRAAKINALSRKDKEKYKRAIFIHVDSRSRHQRADVFFYHKPRSADGKRLARTMRSTFAEKYKRHQPGRGFSGTVESRDLYVLRHTVPTSVFVELGNIQNSFDQRRIILSNNRQALANWLCEGFITDYRQFKKRTR</sequence>
<evidence type="ECO:0000256" key="3">
    <source>
        <dbReference type="ARBA" id="ARBA00022801"/>
    </source>
</evidence>
<dbReference type="PANTHER" id="PTHR30404">
    <property type="entry name" value="N-ACETYLMURAMOYL-L-ALANINE AMIDASE"/>
    <property type="match status" value="1"/>
</dbReference>
<evidence type="ECO:0000313" key="6">
    <source>
        <dbReference type="Proteomes" id="UP000823847"/>
    </source>
</evidence>
<dbReference type="InterPro" id="IPR002508">
    <property type="entry name" value="MurNAc-LAA_cat"/>
</dbReference>
<keyword evidence="3" id="KW-0378">Hydrolase</keyword>
<dbReference type="EC" id="3.5.1.28" evidence="2"/>
<evidence type="ECO:0000256" key="2">
    <source>
        <dbReference type="ARBA" id="ARBA00011901"/>
    </source>
</evidence>
<dbReference type="GO" id="GO:0030288">
    <property type="term" value="C:outer membrane-bounded periplasmic space"/>
    <property type="evidence" value="ECO:0007669"/>
    <property type="project" value="TreeGrafter"/>
</dbReference>
<evidence type="ECO:0000259" key="4">
    <source>
        <dbReference type="Pfam" id="PF01520"/>
    </source>
</evidence>